<sequence>MPATNKEKWYNTVITTASSPQLSTGKRAIAVRLVDVFGNDASATAEVR</sequence>
<protein>
    <submittedName>
        <fullName evidence="1">Uncharacterized protein</fullName>
    </submittedName>
</protein>
<name>A0A857D9J4_MICAE</name>
<proteinExistence type="predicted"/>
<dbReference type="Proteomes" id="UP000438345">
    <property type="component" value="Chromosome"/>
</dbReference>
<evidence type="ECO:0000313" key="2">
    <source>
        <dbReference type="Proteomes" id="UP000438345"/>
    </source>
</evidence>
<dbReference type="RefSeq" id="WP_158201974.1">
    <property type="nucleotide sequence ID" value="NZ_CP046973.1"/>
</dbReference>
<reference evidence="1 2" key="1">
    <citation type="submission" date="2019-12" db="EMBL/GenBank/DDBJ databases">
        <title>Complete genome sequence of Microcystis aeruginosa strain FD4.</title>
        <authorList>
            <person name="Urakawa H."/>
        </authorList>
    </citation>
    <scope>NUCLEOTIDE SEQUENCE [LARGE SCALE GENOMIC DNA]</scope>
    <source>
        <strain evidence="1 2">FD4</strain>
    </source>
</reference>
<dbReference type="AlphaFoldDB" id="A0A857D9J4"/>
<organism evidence="1 2">
    <name type="scientific">Microcystis aeruginosa FD4</name>
    <dbReference type="NCBI Taxonomy" id="2686288"/>
    <lineage>
        <taxon>Bacteria</taxon>
        <taxon>Bacillati</taxon>
        <taxon>Cyanobacteriota</taxon>
        <taxon>Cyanophyceae</taxon>
        <taxon>Oscillatoriophycideae</taxon>
        <taxon>Chroococcales</taxon>
        <taxon>Microcystaceae</taxon>
        <taxon>Microcystis</taxon>
    </lineage>
</organism>
<accession>A0A857D9J4</accession>
<gene>
    <name evidence="1" type="ORF">GQR42_24555</name>
</gene>
<evidence type="ECO:0000313" key="1">
    <source>
        <dbReference type="EMBL" id="QGZ92205.1"/>
    </source>
</evidence>
<dbReference type="EMBL" id="CP046973">
    <property type="protein sequence ID" value="QGZ92205.1"/>
    <property type="molecule type" value="Genomic_DNA"/>
</dbReference>